<proteinExistence type="predicted"/>
<evidence type="ECO:0000313" key="1">
    <source>
        <dbReference type="EMBL" id="KAK8898576.1"/>
    </source>
</evidence>
<evidence type="ECO:0008006" key="3">
    <source>
        <dbReference type="Google" id="ProtNLM"/>
    </source>
</evidence>
<comment type="caution">
    <text evidence="1">The sequence shown here is derived from an EMBL/GenBank/DDBJ whole genome shotgun (WGS) entry which is preliminary data.</text>
</comment>
<dbReference type="Proteomes" id="UP001470230">
    <property type="component" value="Unassembled WGS sequence"/>
</dbReference>
<gene>
    <name evidence="1" type="ORF">M9Y10_000868</name>
</gene>
<reference evidence="1 2" key="1">
    <citation type="submission" date="2024-04" db="EMBL/GenBank/DDBJ databases">
        <title>Tritrichomonas musculus Genome.</title>
        <authorList>
            <person name="Alves-Ferreira E."/>
            <person name="Grigg M."/>
            <person name="Lorenzi H."/>
            <person name="Galac M."/>
        </authorList>
    </citation>
    <scope>NUCLEOTIDE SEQUENCE [LARGE SCALE GENOMIC DNA]</scope>
    <source>
        <strain evidence="1 2">EAF2021</strain>
    </source>
</reference>
<organism evidence="1 2">
    <name type="scientific">Tritrichomonas musculus</name>
    <dbReference type="NCBI Taxonomy" id="1915356"/>
    <lineage>
        <taxon>Eukaryota</taxon>
        <taxon>Metamonada</taxon>
        <taxon>Parabasalia</taxon>
        <taxon>Tritrichomonadida</taxon>
        <taxon>Tritrichomonadidae</taxon>
        <taxon>Tritrichomonas</taxon>
    </lineage>
</organism>
<name>A0ABR2L6D5_9EUKA</name>
<evidence type="ECO:0000313" key="2">
    <source>
        <dbReference type="Proteomes" id="UP001470230"/>
    </source>
</evidence>
<protein>
    <recommendedName>
        <fullName evidence="3">FPL domain-containing protein</fullName>
    </recommendedName>
</protein>
<accession>A0ABR2L6D5</accession>
<keyword evidence="2" id="KW-1185">Reference proteome</keyword>
<dbReference type="EMBL" id="JAPFFF010000001">
    <property type="protein sequence ID" value="KAK8898576.1"/>
    <property type="molecule type" value="Genomic_DNA"/>
</dbReference>
<sequence length="423" mass="49269">MSFFTYKFEEGCTQDTQKREQNIADDNSEEEDYNDHDENVFVCKEDFINNCIKLMENGSSPFDILKSHYGENAPIFNILFLQKFIQFFNLSQTKDMLLTYFIINGPVENATRLLKYNFLNILFTDLPANFIIIHHLLSKTTSQGKNKFIETGGIYVLCNFVSNPQYTLIISQIFYILSDIEFDYFNDILPPNAFYPINCNFETTSIFTFKDLIKQLFLAEDLQILSLLIQSFKNIFHRSEKAIQKLGNLLFKQLFIKRQLFLNRETQFLIPDLIELFNILCDHFDNFDLFRIDMINYFYTLMVTYDFQHKISLSSSFLSLINDIPTHMLPSILAANTLQILEDLIFLDNSFSFISNIIETVSDIATKIIMYNDEYSCSLDKYLSQCKGIIGFLCDNDDPKISELAESTNLAIDKIAFNVNTNN</sequence>